<dbReference type="InterPro" id="IPR023408">
    <property type="entry name" value="MscS_beta-dom_sf"/>
</dbReference>
<dbReference type="InterPro" id="IPR045275">
    <property type="entry name" value="MscS_archaea/bacteria_type"/>
</dbReference>
<evidence type="ECO:0000259" key="9">
    <source>
        <dbReference type="Pfam" id="PF21082"/>
    </source>
</evidence>
<dbReference type="Pfam" id="PF21082">
    <property type="entry name" value="MS_channel_3rd"/>
    <property type="match status" value="1"/>
</dbReference>
<evidence type="ECO:0000313" key="11">
    <source>
        <dbReference type="EMBL" id="MCZ4329366.1"/>
    </source>
</evidence>
<dbReference type="RefSeq" id="WP_269357352.1">
    <property type="nucleotide sequence ID" value="NZ_JAPWHE010000002.1"/>
</dbReference>
<evidence type="ECO:0000256" key="6">
    <source>
        <dbReference type="ARBA" id="ARBA00023136"/>
    </source>
</evidence>
<comment type="caution">
    <text evidence="7">Lacks conserved residue(s) required for the propagation of feature annotation.</text>
</comment>
<dbReference type="EMBL" id="JAPWHE010000002">
    <property type="protein sequence ID" value="MCZ4329366.1"/>
    <property type="molecule type" value="Genomic_DNA"/>
</dbReference>
<dbReference type="InterPro" id="IPR006685">
    <property type="entry name" value="MscS_channel_2nd"/>
</dbReference>
<dbReference type="SUPFAM" id="SSF82689">
    <property type="entry name" value="Mechanosensitive channel protein MscS (YggB), C-terminal domain"/>
    <property type="match status" value="1"/>
</dbReference>
<evidence type="ECO:0000256" key="7">
    <source>
        <dbReference type="RuleBase" id="RU369025"/>
    </source>
</evidence>
<proteinExistence type="inferred from homology"/>
<comment type="subcellular location">
    <subcellularLocation>
        <location evidence="7">Cell inner membrane</location>
        <topology evidence="7">Multi-pass membrane protein</topology>
    </subcellularLocation>
    <subcellularLocation>
        <location evidence="1">Cell membrane</location>
        <topology evidence="1">Multi-pass membrane protein</topology>
    </subcellularLocation>
</comment>
<dbReference type="InterPro" id="IPR011014">
    <property type="entry name" value="MscS_channel_TM-2"/>
</dbReference>
<feature type="domain" description="Mechanosensitive ion channel transmembrane helices 2/3" evidence="10">
    <location>
        <begin position="70"/>
        <end position="103"/>
    </location>
</feature>
<protein>
    <recommendedName>
        <fullName evidence="7">Small-conductance mechanosensitive channel</fullName>
    </recommendedName>
</protein>
<comment type="similarity">
    <text evidence="2 7">Belongs to the MscS (TC 1.A.23) family.</text>
</comment>
<evidence type="ECO:0000313" key="12">
    <source>
        <dbReference type="Proteomes" id="UP001068379"/>
    </source>
</evidence>
<evidence type="ECO:0000256" key="4">
    <source>
        <dbReference type="ARBA" id="ARBA00022692"/>
    </source>
</evidence>
<keyword evidence="7" id="KW-0407">Ion channel</keyword>
<comment type="function">
    <text evidence="7">Mechanosensitive channel that participates in the regulation of osmotic pressure changes within the cell, opening in response to stretch forces in the membrane lipid bilayer, without the need for other proteins. Contributes to normal resistance to hypoosmotic shock. Forms an ion channel of 1.0 nanosiemens conductance with a slight preference for anions.</text>
</comment>
<comment type="caution">
    <text evidence="11">The sequence shown here is derived from an EMBL/GenBank/DDBJ whole genome shotgun (WGS) entry which is preliminary data.</text>
</comment>
<keyword evidence="7" id="KW-0406">Ion transport</keyword>
<keyword evidence="3" id="KW-1003">Cell membrane</keyword>
<evidence type="ECO:0000259" key="8">
    <source>
        <dbReference type="Pfam" id="PF00924"/>
    </source>
</evidence>
<dbReference type="SUPFAM" id="SSF50182">
    <property type="entry name" value="Sm-like ribonucleoproteins"/>
    <property type="match status" value="1"/>
</dbReference>
<dbReference type="PANTHER" id="PTHR30221:SF1">
    <property type="entry name" value="SMALL-CONDUCTANCE MECHANOSENSITIVE CHANNEL"/>
    <property type="match status" value="1"/>
</dbReference>
<evidence type="ECO:0000259" key="10">
    <source>
        <dbReference type="Pfam" id="PF21088"/>
    </source>
</evidence>
<feature type="transmembrane region" description="Helical" evidence="7">
    <location>
        <begin position="59"/>
        <end position="82"/>
    </location>
</feature>
<keyword evidence="7" id="KW-0997">Cell inner membrane</keyword>
<evidence type="ECO:0000256" key="2">
    <source>
        <dbReference type="ARBA" id="ARBA00008017"/>
    </source>
</evidence>
<dbReference type="Gene3D" id="1.10.287.1260">
    <property type="match status" value="1"/>
</dbReference>
<evidence type="ECO:0000256" key="5">
    <source>
        <dbReference type="ARBA" id="ARBA00022989"/>
    </source>
</evidence>
<keyword evidence="4 7" id="KW-0812">Transmembrane</keyword>
<dbReference type="Gene3D" id="3.30.70.100">
    <property type="match status" value="1"/>
</dbReference>
<feature type="domain" description="Mechanosensitive ion channel MscS" evidence="8">
    <location>
        <begin position="105"/>
        <end position="172"/>
    </location>
</feature>
<organism evidence="11 12">
    <name type="scientific">Castellaniella denitrificans</name>
    <dbReference type="NCBI Taxonomy" id="56119"/>
    <lineage>
        <taxon>Bacteria</taxon>
        <taxon>Pseudomonadati</taxon>
        <taxon>Pseudomonadota</taxon>
        <taxon>Betaproteobacteria</taxon>
        <taxon>Burkholderiales</taxon>
        <taxon>Alcaligenaceae</taxon>
        <taxon>Castellaniella</taxon>
    </lineage>
</organism>
<comment type="subunit">
    <text evidence="7">Homoheptamer.</text>
</comment>
<accession>A0ABT4M5G5</accession>
<evidence type="ECO:0000256" key="1">
    <source>
        <dbReference type="ARBA" id="ARBA00004651"/>
    </source>
</evidence>
<dbReference type="PANTHER" id="PTHR30221">
    <property type="entry name" value="SMALL-CONDUCTANCE MECHANOSENSITIVE CHANNEL"/>
    <property type="match status" value="1"/>
</dbReference>
<keyword evidence="12" id="KW-1185">Reference proteome</keyword>
<dbReference type="Gene3D" id="2.30.30.60">
    <property type="match status" value="1"/>
</dbReference>
<reference evidence="11" key="1">
    <citation type="submission" date="2022-12" db="EMBL/GenBank/DDBJ databases">
        <title>Bacterial isolates from different developmental stages of Nematostella vectensis.</title>
        <authorList>
            <person name="Fraune S."/>
        </authorList>
    </citation>
    <scope>NUCLEOTIDE SEQUENCE</scope>
    <source>
        <strain evidence="11">G21619-S1</strain>
    </source>
</reference>
<name>A0ABT4M5G5_9BURK</name>
<dbReference type="Proteomes" id="UP001068379">
    <property type="component" value="Unassembled WGS sequence"/>
</dbReference>
<dbReference type="InterPro" id="IPR011066">
    <property type="entry name" value="MscS_channel_C_sf"/>
</dbReference>
<feature type="domain" description="Mechanosensitive ion channel MscS C-terminal" evidence="9">
    <location>
        <begin position="182"/>
        <end position="259"/>
    </location>
</feature>
<evidence type="ECO:0000256" key="3">
    <source>
        <dbReference type="ARBA" id="ARBA00022475"/>
    </source>
</evidence>
<feature type="transmembrane region" description="Helical" evidence="7">
    <location>
        <begin position="88"/>
        <end position="118"/>
    </location>
</feature>
<keyword evidence="7" id="KW-0813">Transport</keyword>
<keyword evidence="5 7" id="KW-1133">Transmembrane helix</keyword>
<feature type="transmembrane region" description="Helical" evidence="7">
    <location>
        <begin position="17"/>
        <end position="38"/>
    </location>
</feature>
<dbReference type="Pfam" id="PF21088">
    <property type="entry name" value="MS_channel_1st"/>
    <property type="match status" value="1"/>
</dbReference>
<keyword evidence="6 7" id="KW-0472">Membrane</keyword>
<dbReference type="Pfam" id="PF00924">
    <property type="entry name" value="MS_channel_2nd"/>
    <property type="match status" value="1"/>
</dbReference>
<dbReference type="InterPro" id="IPR049278">
    <property type="entry name" value="MS_channel_C"/>
</dbReference>
<dbReference type="SUPFAM" id="SSF82861">
    <property type="entry name" value="Mechanosensitive channel protein MscS (YggB), transmembrane region"/>
    <property type="match status" value="1"/>
</dbReference>
<gene>
    <name evidence="11" type="ORF">O4H32_05270</name>
</gene>
<sequence length="282" mass="31093">MEQLQAFWSGLPDLSGIVIHFGVTLAILVIGWAVSNLLGRWMRHIADRSARIDPTIVPMIRSVTVWAVRIVVLLAVLARLGVQTASLVAMLGASALAIGLALQGTLQNFAAGIMLLVLRPVRAGEFVSIGSQGSGTVDEIGLFMTRFVQVDGIQILLPNTLVWGSPITNYSRNKTRRLDIMLGVRYDDDLEAALATLRSLIDRHDDILADPAPQVMVMEYRDSTIMVNVRAWALAEKYWDVYFDLQRRAPQALRQAGLRTPIPLREVQSIPVSSQKDKTVNA</sequence>
<dbReference type="InterPro" id="IPR049142">
    <property type="entry name" value="MS_channel_1st"/>
</dbReference>
<dbReference type="InterPro" id="IPR010920">
    <property type="entry name" value="LSM_dom_sf"/>
</dbReference>